<evidence type="ECO:0000256" key="1">
    <source>
        <dbReference type="SAM" id="Phobius"/>
    </source>
</evidence>
<name>C4XRZ4_SOLM1</name>
<evidence type="ECO:0000313" key="2">
    <source>
        <dbReference type="EMBL" id="BAH78060.1"/>
    </source>
</evidence>
<organism evidence="2 3">
    <name type="scientific">Solidesulfovibrio magneticus (strain ATCC 700980 / DSM 13731 / RS-1)</name>
    <name type="common">Desulfovibrio magneticus</name>
    <dbReference type="NCBI Taxonomy" id="573370"/>
    <lineage>
        <taxon>Bacteria</taxon>
        <taxon>Pseudomonadati</taxon>
        <taxon>Thermodesulfobacteriota</taxon>
        <taxon>Desulfovibrionia</taxon>
        <taxon>Desulfovibrionales</taxon>
        <taxon>Desulfovibrionaceae</taxon>
        <taxon>Solidesulfovibrio</taxon>
    </lineage>
</organism>
<keyword evidence="3" id="KW-1185">Reference proteome</keyword>
<dbReference type="STRING" id="573370.DMR_45690"/>
<dbReference type="EMBL" id="AP010904">
    <property type="protein sequence ID" value="BAH78060.1"/>
    <property type="molecule type" value="Genomic_DNA"/>
</dbReference>
<dbReference type="Proteomes" id="UP000009071">
    <property type="component" value="Chromosome"/>
</dbReference>
<keyword evidence="1" id="KW-0472">Membrane</keyword>
<keyword evidence="1" id="KW-1133">Transmembrane helix</keyword>
<dbReference type="HOGENOM" id="CLU_962177_0_0_7"/>
<dbReference type="OrthoDB" id="5448750at2"/>
<evidence type="ECO:0000313" key="3">
    <source>
        <dbReference type="Proteomes" id="UP000009071"/>
    </source>
</evidence>
<dbReference type="KEGG" id="dma:DMR_45690"/>
<dbReference type="AlphaFoldDB" id="C4XRZ4"/>
<dbReference type="eggNOG" id="ENOG50335J3">
    <property type="taxonomic scope" value="Bacteria"/>
</dbReference>
<sequence length="289" mass="31282">MSKKQGIAVGVIVFLAIAYFGLTQYASHVAKTRLEAAIAKKGPFVQILYGNVSYNIFTQNTVIRAVSFKGPKMAAPIFAKEIIVRRLEMDSPKPTSVSMDILGIELEPSALGREAAAELAALGYAGPWSCDVTVDMDSLVEKRELKSHMVYAAKNVGSLRLDFVLGNLDFAAAKPEAVMAGLFNCALKQAEMAYTDASLVERIFKQNAAKQGLDLPAYKKQLADQLDTSLQRSSKPLPQAFINALKQFVENPRQLTISANPTAPVSFMELLKAGTPEAVANLLALDIKS</sequence>
<dbReference type="RefSeq" id="WP_015863175.1">
    <property type="nucleotide sequence ID" value="NC_012796.1"/>
</dbReference>
<reference evidence="2 3" key="1">
    <citation type="journal article" date="2009" name="Genome Res.">
        <title>Whole genome sequence of Desulfovibrio magneticus strain RS-1 revealed common gene clusters in magnetotactic bacteria.</title>
        <authorList>
            <person name="Nakazawa H."/>
            <person name="Arakaki A."/>
            <person name="Narita-Yamada S."/>
            <person name="Yashiro I."/>
            <person name="Jinno K."/>
            <person name="Aoki N."/>
            <person name="Tsuruyama A."/>
            <person name="Okamura Y."/>
            <person name="Tanikawa S."/>
            <person name="Fujita N."/>
            <person name="Takeyama H."/>
            <person name="Matsunaga T."/>
        </authorList>
    </citation>
    <scope>NUCLEOTIDE SEQUENCE [LARGE SCALE GENOMIC DNA]</scope>
    <source>
        <strain evidence="3">ATCC 700980 / DSM 13731 / RS-1</strain>
    </source>
</reference>
<gene>
    <name evidence="2" type="ordered locus">DMR_45690</name>
</gene>
<protein>
    <submittedName>
        <fullName evidence="2">Uncharacterized protein</fullName>
    </submittedName>
</protein>
<feature type="transmembrane region" description="Helical" evidence="1">
    <location>
        <begin position="7"/>
        <end position="26"/>
    </location>
</feature>
<accession>C4XRZ4</accession>
<keyword evidence="1" id="KW-0812">Transmembrane</keyword>
<proteinExistence type="predicted"/>